<evidence type="ECO:0000256" key="1">
    <source>
        <dbReference type="ARBA" id="ARBA00004377"/>
    </source>
</evidence>
<evidence type="ECO:0000256" key="5">
    <source>
        <dbReference type="ARBA" id="ARBA00022519"/>
    </source>
</evidence>
<dbReference type="Pfam" id="PF12019">
    <property type="entry name" value="GspH"/>
    <property type="match status" value="1"/>
</dbReference>
<accession>A0ABV3QM38</accession>
<evidence type="ECO:0000256" key="8">
    <source>
        <dbReference type="ARBA" id="ARBA00023136"/>
    </source>
</evidence>
<gene>
    <name evidence="13" type="ORF">ABQJ56_05465</name>
</gene>
<keyword evidence="7 11" id="KW-1133">Transmembrane helix</keyword>
<dbReference type="InterPro" id="IPR045584">
    <property type="entry name" value="Pilin-like"/>
</dbReference>
<comment type="subcellular location">
    <subcellularLocation>
        <location evidence="1">Cell inner membrane</location>
        <topology evidence="1">Single-pass membrane protein</topology>
    </subcellularLocation>
</comment>
<keyword evidence="6 11" id="KW-0812">Transmembrane</keyword>
<keyword evidence="8 11" id="KW-0472">Membrane</keyword>
<comment type="similarity">
    <text evidence="9">Belongs to the GSP H family.</text>
</comment>
<proteinExistence type="inferred from homology"/>
<dbReference type="SUPFAM" id="SSF54523">
    <property type="entry name" value="Pili subunits"/>
    <property type="match status" value="1"/>
</dbReference>
<dbReference type="EMBL" id="JBFOHL010000003">
    <property type="protein sequence ID" value="MEW9623670.1"/>
    <property type="molecule type" value="Genomic_DNA"/>
</dbReference>
<evidence type="ECO:0000256" key="10">
    <source>
        <dbReference type="ARBA" id="ARBA00030775"/>
    </source>
</evidence>
<evidence type="ECO:0000256" key="3">
    <source>
        <dbReference type="ARBA" id="ARBA00022475"/>
    </source>
</evidence>
<protein>
    <recommendedName>
        <fullName evidence="2">Type II secretion system protein H</fullName>
    </recommendedName>
    <alternativeName>
        <fullName evidence="10">General secretion pathway protein H</fullName>
    </alternativeName>
</protein>
<evidence type="ECO:0000256" key="7">
    <source>
        <dbReference type="ARBA" id="ARBA00022989"/>
    </source>
</evidence>
<dbReference type="InterPro" id="IPR012902">
    <property type="entry name" value="N_methyl_site"/>
</dbReference>
<dbReference type="Gene3D" id="3.30.700.10">
    <property type="entry name" value="Glycoprotein, Type 4 Pilin"/>
    <property type="match status" value="1"/>
</dbReference>
<dbReference type="InterPro" id="IPR022346">
    <property type="entry name" value="T2SS_GspH"/>
</dbReference>
<reference evidence="13 14" key="1">
    <citation type="submission" date="2024-06" db="EMBL/GenBank/DDBJ databases">
        <authorList>
            <person name="Woo H."/>
        </authorList>
    </citation>
    <scope>NUCLEOTIDE SEQUENCE [LARGE SCALE GENOMIC DNA]</scope>
    <source>
        <strain evidence="13 14">S2-g</strain>
    </source>
</reference>
<evidence type="ECO:0000256" key="11">
    <source>
        <dbReference type="SAM" id="Phobius"/>
    </source>
</evidence>
<evidence type="ECO:0000256" key="4">
    <source>
        <dbReference type="ARBA" id="ARBA00022481"/>
    </source>
</evidence>
<dbReference type="PROSITE" id="PS00409">
    <property type="entry name" value="PROKAR_NTER_METHYL"/>
    <property type="match status" value="1"/>
</dbReference>
<dbReference type="Pfam" id="PF07963">
    <property type="entry name" value="N_methyl"/>
    <property type="match status" value="1"/>
</dbReference>
<evidence type="ECO:0000313" key="14">
    <source>
        <dbReference type="Proteomes" id="UP001556170"/>
    </source>
</evidence>
<dbReference type="Proteomes" id="UP001556170">
    <property type="component" value="Unassembled WGS sequence"/>
</dbReference>
<dbReference type="NCBIfam" id="TIGR02532">
    <property type="entry name" value="IV_pilin_GFxxxE"/>
    <property type="match status" value="1"/>
</dbReference>
<keyword evidence="4" id="KW-0488">Methylation</keyword>
<dbReference type="RefSeq" id="WP_367843974.1">
    <property type="nucleotide sequence ID" value="NZ_JBFOHL010000003.1"/>
</dbReference>
<sequence length="199" mass="20293">MRIPSPSRNVPAIGAPCRGRGFTLVELMVTVAVAAILLVIAVPSFRNIINSNRLTTAANAMVNTLNTARMEAIKLNATTQWCSGAPYQNTDSTGSTADSALSAACGTSAGAVVELTGSTANSLLAAPQLTSPVQLSGYNLGIRFNGQGVGYWAEDPAKTPLTSNIAVLCAAGLSGNNVITISMATGTIVTTTSSAETCR</sequence>
<evidence type="ECO:0000256" key="9">
    <source>
        <dbReference type="ARBA" id="ARBA00025772"/>
    </source>
</evidence>
<organism evidence="13 14">
    <name type="scientific">Rhodanobacter geophilus</name>
    <dbReference type="NCBI Taxonomy" id="3162488"/>
    <lineage>
        <taxon>Bacteria</taxon>
        <taxon>Pseudomonadati</taxon>
        <taxon>Pseudomonadota</taxon>
        <taxon>Gammaproteobacteria</taxon>
        <taxon>Lysobacterales</taxon>
        <taxon>Rhodanobacteraceae</taxon>
        <taxon>Rhodanobacter</taxon>
    </lineage>
</organism>
<keyword evidence="14" id="KW-1185">Reference proteome</keyword>
<feature type="transmembrane region" description="Helical" evidence="11">
    <location>
        <begin position="21"/>
        <end position="45"/>
    </location>
</feature>
<comment type="caution">
    <text evidence="13">The sequence shown here is derived from an EMBL/GenBank/DDBJ whole genome shotgun (WGS) entry which is preliminary data.</text>
</comment>
<evidence type="ECO:0000313" key="13">
    <source>
        <dbReference type="EMBL" id="MEW9623670.1"/>
    </source>
</evidence>
<evidence type="ECO:0000256" key="2">
    <source>
        <dbReference type="ARBA" id="ARBA00021549"/>
    </source>
</evidence>
<name>A0ABV3QM38_9GAMM</name>
<keyword evidence="3" id="KW-1003">Cell membrane</keyword>
<evidence type="ECO:0000259" key="12">
    <source>
        <dbReference type="Pfam" id="PF12019"/>
    </source>
</evidence>
<keyword evidence="5" id="KW-0997">Cell inner membrane</keyword>
<feature type="domain" description="General secretion pathway GspH" evidence="12">
    <location>
        <begin position="57"/>
        <end position="182"/>
    </location>
</feature>
<evidence type="ECO:0000256" key="6">
    <source>
        <dbReference type="ARBA" id="ARBA00022692"/>
    </source>
</evidence>